<accession>A0ABQ8QJH5</accession>
<feature type="compositionally biased region" description="Polar residues" evidence="1">
    <location>
        <begin position="161"/>
        <end position="171"/>
    </location>
</feature>
<proteinExistence type="predicted"/>
<evidence type="ECO:0000313" key="2">
    <source>
        <dbReference type="EMBL" id="KAJ3998705.1"/>
    </source>
</evidence>
<gene>
    <name evidence="2" type="ORF">F5050DRAFT_1901226</name>
</gene>
<feature type="region of interest" description="Disordered" evidence="1">
    <location>
        <begin position="154"/>
        <end position="217"/>
    </location>
</feature>
<reference evidence="2" key="1">
    <citation type="submission" date="2022-08" db="EMBL/GenBank/DDBJ databases">
        <authorList>
            <consortium name="DOE Joint Genome Institute"/>
            <person name="Min B."/>
            <person name="Riley R."/>
            <person name="Sierra-Patev S."/>
            <person name="Naranjo-Ortiz M."/>
            <person name="Looney B."/>
            <person name="Konkel Z."/>
            <person name="Slot J.C."/>
            <person name="Sakamoto Y."/>
            <person name="Steenwyk J.L."/>
            <person name="Rokas A."/>
            <person name="Carro J."/>
            <person name="Camarero S."/>
            <person name="Ferreira P."/>
            <person name="Molpeceres G."/>
            <person name="Ruiz-Duenas F.J."/>
            <person name="Serrano A."/>
            <person name="Henrissat B."/>
            <person name="Drula E."/>
            <person name="Hughes K.W."/>
            <person name="Mata J.L."/>
            <person name="Ishikawa N.K."/>
            <person name="Vargas-Isla R."/>
            <person name="Ushijima S."/>
            <person name="Smith C.A."/>
            <person name="Ahrendt S."/>
            <person name="Andreopoulos W."/>
            <person name="He G."/>
            <person name="Labutti K."/>
            <person name="Lipzen A."/>
            <person name="Ng V."/>
            <person name="Sandor L."/>
            <person name="Barry K."/>
            <person name="Martinez A.T."/>
            <person name="Xiao Y."/>
            <person name="Gibbons J.G."/>
            <person name="Terashima K."/>
            <person name="Hibbett D.S."/>
            <person name="Grigoriev I.V."/>
        </authorList>
    </citation>
    <scope>NUCLEOTIDE SEQUENCE</scope>
    <source>
        <strain evidence="2">TFB10827</strain>
    </source>
</reference>
<dbReference type="EMBL" id="MU790553">
    <property type="protein sequence ID" value="KAJ3998705.1"/>
    <property type="molecule type" value="Genomic_DNA"/>
</dbReference>
<organism evidence="2 3">
    <name type="scientific">Lentinula boryana</name>
    <dbReference type="NCBI Taxonomy" id="40481"/>
    <lineage>
        <taxon>Eukaryota</taxon>
        <taxon>Fungi</taxon>
        <taxon>Dikarya</taxon>
        <taxon>Basidiomycota</taxon>
        <taxon>Agaricomycotina</taxon>
        <taxon>Agaricomycetes</taxon>
        <taxon>Agaricomycetidae</taxon>
        <taxon>Agaricales</taxon>
        <taxon>Marasmiineae</taxon>
        <taxon>Omphalotaceae</taxon>
        <taxon>Lentinula</taxon>
    </lineage>
</organism>
<keyword evidence="3" id="KW-1185">Reference proteome</keyword>
<dbReference type="Proteomes" id="UP001163828">
    <property type="component" value="Unassembled WGS sequence"/>
</dbReference>
<name>A0ABQ8QJH5_9AGAR</name>
<protein>
    <submittedName>
        <fullName evidence="2">Uncharacterized protein</fullName>
    </submittedName>
</protein>
<feature type="compositionally biased region" description="Basic and acidic residues" evidence="1">
    <location>
        <begin position="184"/>
        <end position="208"/>
    </location>
</feature>
<evidence type="ECO:0000313" key="3">
    <source>
        <dbReference type="Proteomes" id="UP001163828"/>
    </source>
</evidence>
<comment type="caution">
    <text evidence="2">The sequence shown here is derived from an EMBL/GenBank/DDBJ whole genome shotgun (WGS) entry which is preliminary data.</text>
</comment>
<sequence length="593" mass="65975">MNTIGGHPGLRNHKVQLLTVMSTIYSLLHNNLYSGQTARREELLALTLLHAKDNWRATKHVHGKISKAALILWKIFEEESPPFGLSPHQIKKLATWANSPAGSRSLLGNMLPNDPHLYLYRQSGNLLQSAIAVAGDTPKVRMWIRAHAINQYADAERQSRKGISNTDSPSSALVIHNGLRNPKRSLESDEKPGERAQKFRTRDRENRHSSALSSRCSFPKASSRHKYSRTFVNRKLVDGDLEPWANKQRITSDTASGDKHIGFRDCQDVPQVEVEFKPSFAKEITMEDLEPIEKLMVCDQYISSILLISSLCQYPTTVDTLQDVSDSGVPNLDSAVDSKDLCSTGNLLHNSSSDIKLSRSELNPLLGEDSISLPLEMVPYRPSNIQTRSDNDSFKLTISFAPALSASSFNNPMQIPSLKWSRSVNLIAPSLPVSKLLSSTSNFARPSVSAISVSTRTSNSSTDPTIATVVSSRAIVLSKFTSPVLVSSVKALTPPVRYMNTSFGPSITTSTNVPHGTFHETVLARNTIFIQPQYPSYLLILFVVDLMMNFLSDREFPCFHCLSLYHLLFWPVRSVLLYLLICVVDSQLPASWR</sequence>
<evidence type="ECO:0000256" key="1">
    <source>
        <dbReference type="SAM" id="MobiDB-lite"/>
    </source>
</evidence>